<dbReference type="Pfam" id="PF00126">
    <property type="entry name" value="HTH_1"/>
    <property type="match status" value="1"/>
</dbReference>
<evidence type="ECO:0000313" key="6">
    <source>
        <dbReference type="EMBL" id="MEQ2562836.1"/>
    </source>
</evidence>
<evidence type="ECO:0000313" key="7">
    <source>
        <dbReference type="Proteomes" id="UP001437460"/>
    </source>
</evidence>
<gene>
    <name evidence="6" type="ORF">WMO41_06625</name>
</gene>
<keyword evidence="4" id="KW-0804">Transcription</keyword>
<proteinExistence type="inferred from homology"/>
<dbReference type="SUPFAM" id="SSF46785">
    <property type="entry name" value="Winged helix' DNA-binding domain"/>
    <property type="match status" value="1"/>
</dbReference>
<dbReference type="Gene3D" id="1.10.10.10">
    <property type="entry name" value="Winged helix-like DNA-binding domain superfamily/Winged helix DNA-binding domain"/>
    <property type="match status" value="1"/>
</dbReference>
<dbReference type="PANTHER" id="PTHR30126">
    <property type="entry name" value="HTH-TYPE TRANSCRIPTIONAL REGULATOR"/>
    <property type="match status" value="1"/>
</dbReference>
<dbReference type="SUPFAM" id="SSF53850">
    <property type="entry name" value="Periplasmic binding protein-like II"/>
    <property type="match status" value="1"/>
</dbReference>
<dbReference type="PANTHER" id="PTHR30126:SF96">
    <property type="entry name" value="TRANSCRIPTIONAL REGULATORY PROTEIN, LYSR FAMILY"/>
    <property type="match status" value="1"/>
</dbReference>
<organism evidence="6 7">
    <name type="scientific">Ventrimonas faecis</name>
    <dbReference type="NCBI Taxonomy" id="3133170"/>
    <lineage>
        <taxon>Bacteria</taxon>
        <taxon>Bacillati</taxon>
        <taxon>Bacillota</taxon>
        <taxon>Clostridia</taxon>
        <taxon>Lachnospirales</taxon>
        <taxon>Lachnospiraceae</taxon>
        <taxon>Ventrimonas</taxon>
    </lineage>
</organism>
<dbReference type="InterPro" id="IPR036390">
    <property type="entry name" value="WH_DNA-bd_sf"/>
</dbReference>
<dbReference type="Proteomes" id="UP001437460">
    <property type="component" value="Unassembled WGS sequence"/>
</dbReference>
<dbReference type="InterPro" id="IPR005119">
    <property type="entry name" value="LysR_subst-bd"/>
</dbReference>
<name>A0ABV1HKI5_9FIRM</name>
<dbReference type="Pfam" id="PF03466">
    <property type="entry name" value="LysR_substrate"/>
    <property type="match status" value="1"/>
</dbReference>
<dbReference type="RefSeq" id="WP_349229067.1">
    <property type="nucleotide sequence ID" value="NZ_JBBMFJ010000010.1"/>
</dbReference>
<dbReference type="PROSITE" id="PS50931">
    <property type="entry name" value="HTH_LYSR"/>
    <property type="match status" value="1"/>
</dbReference>
<evidence type="ECO:0000256" key="1">
    <source>
        <dbReference type="ARBA" id="ARBA00009437"/>
    </source>
</evidence>
<protein>
    <submittedName>
        <fullName evidence="6">LysR family transcriptional regulator</fullName>
    </submittedName>
</protein>
<evidence type="ECO:0000259" key="5">
    <source>
        <dbReference type="PROSITE" id="PS50931"/>
    </source>
</evidence>
<keyword evidence="3" id="KW-0238">DNA-binding</keyword>
<keyword evidence="7" id="KW-1185">Reference proteome</keyword>
<feature type="domain" description="HTH lysR-type" evidence="5">
    <location>
        <begin position="2"/>
        <end position="59"/>
    </location>
</feature>
<comment type="caution">
    <text evidence="6">The sequence shown here is derived from an EMBL/GenBank/DDBJ whole genome shotgun (WGS) entry which is preliminary data.</text>
</comment>
<reference evidence="6 7" key="1">
    <citation type="submission" date="2024-03" db="EMBL/GenBank/DDBJ databases">
        <title>Human intestinal bacterial collection.</title>
        <authorList>
            <person name="Pauvert C."/>
            <person name="Hitch T.C.A."/>
            <person name="Clavel T."/>
        </authorList>
    </citation>
    <scope>NUCLEOTIDE SEQUENCE [LARGE SCALE GENOMIC DNA]</scope>
    <source>
        <strain evidence="6 7">CLA-AP-H27</strain>
    </source>
</reference>
<dbReference type="InterPro" id="IPR036388">
    <property type="entry name" value="WH-like_DNA-bd_sf"/>
</dbReference>
<accession>A0ABV1HKI5</accession>
<dbReference type="PRINTS" id="PR00039">
    <property type="entry name" value="HTHLYSR"/>
</dbReference>
<evidence type="ECO:0000256" key="3">
    <source>
        <dbReference type="ARBA" id="ARBA00023125"/>
    </source>
</evidence>
<evidence type="ECO:0000256" key="4">
    <source>
        <dbReference type="ARBA" id="ARBA00023163"/>
    </source>
</evidence>
<dbReference type="EMBL" id="JBBMFJ010000010">
    <property type="protein sequence ID" value="MEQ2562836.1"/>
    <property type="molecule type" value="Genomic_DNA"/>
</dbReference>
<dbReference type="InterPro" id="IPR000847">
    <property type="entry name" value="LysR_HTH_N"/>
</dbReference>
<evidence type="ECO:0000256" key="2">
    <source>
        <dbReference type="ARBA" id="ARBA00023015"/>
    </source>
</evidence>
<keyword evidence="2" id="KW-0805">Transcription regulation</keyword>
<sequence length="303" mass="34297">MINERLIQYLLAVAEEQNFTLAAKKLYISQPALSRMILDLEKSLGTPLFVRDRGNLHPTQVGEIYLKGCRDVLAVFHSVNKQISDLSGSRSGRIVLGVTAVTGEFLLPQILDDFEREYPQVELILTEEKAGVLQDLVKRGKTDLALMYQTDPDLECYMIAENPVYVQVPPAFAEEKTGWKPGKQNPQIEAEALQNQPLILLKKGRGMRAIAEQFLKQFSITPARIFETENIHLASRLAALNRGFTFIPGIAVSPLMQDGQNAYYCQVKDYPMKRSLYCCYQKQSYRTEAEQYLISLIQKTGLE</sequence>
<dbReference type="CDD" id="cd05466">
    <property type="entry name" value="PBP2_LTTR_substrate"/>
    <property type="match status" value="1"/>
</dbReference>
<comment type="similarity">
    <text evidence="1">Belongs to the LysR transcriptional regulatory family.</text>
</comment>
<dbReference type="Gene3D" id="3.40.190.290">
    <property type="match status" value="1"/>
</dbReference>